<feature type="chain" id="PRO_5022238017" description="Outer membrane lipoprotein-sorting protein" evidence="5">
    <location>
        <begin position="26"/>
        <end position="271"/>
    </location>
</feature>
<evidence type="ECO:0008006" key="8">
    <source>
        <dbReference type="Google" id="ProtNLM"/>
    </source>
</evidence>
<dbReference type="AlphaFoldDB" id="A0A562LBY0"/>
<accession>A0A562LBY0</accession>
<organism evidence="6 7">
    <name type="scientific">Luteimonas cucumeris</name>
    <dbReference type="NCBI Taxonomy" id="985012"/>
    <lineage>
        <taxon>Bacteria</taxon>
        <taxon>Pseudomonadati</taxon>
        <taxon>Pseudomonadota</taxon>
        <taxon>Gammaproteobacteria</taxon>
        <taxon>Lysobacterales</taxon>
        <taxon>Lysobacteraceae</taxon>
        <taxon>Luteimonas</taxon>
    </lineage>
</organism>
<feature type="signal peptide" evidence="5">
    <location>
        <begin position="1"/>
        <end position="25"/>
    </location>
</feature>
<dbReference type="Pfam" id="PF09865">
    <property type="entry name" value="DUF2092"/>
    <property type="match status" value="1"/>
</dbReference>
<evidence type="ECO:0000256" key="5">
    <source>
        <dbReference type="SAM" id="SignalP"/>
    </source>
</evidence>
<dbReference type="Gene3D" id="2.50.20.10">
    <property type="entry name" value="Lipoprotein localisation LolA/LolB/LppX"/>
    <property type="match status" value="1"/>
</dbReference>
<evidence type="ECO:0000256" key="3">
    <source>
        <dbReference type="ARBA" id="ARBA00022729"/>
    </source>
</evidence>
<evidence type="ECO:0000313" key="7">
    <source>
        <dbReference type="Proteomes" id="UP000315167"/>
    </source>
</evidence>
<protein>
    <recommendedName>
        <fullName evidence="8">Outer membrane lipoprotein-sorting protein</fullName>
    </recommendedName>
</protein>
<dbReference type="Proteomes" id="UP000315167">
    <property type="component" value="Unassembled WGS sequence"/>
</dbReference>
<dbReference type="InterPro" id="IPR029046">
    <property type="entry name" value="LolA/LolB/LppX"/>
</dbReference>
<name>A0A562LBY0_9GAMM</name>
<dbReference type="EMBL" id="VLKN01000002">
    <property type="protein sequence ID" value="TWI04964.1"/>
    <property type="molecule type" value="Genomic_DNA"/>
</dbReference>
<comment type="subunit">
    <text evidence="1">Monomer.</text>
</comment>
<evidence type="ECO:0000256" key="1">
    <source>
        <dbReference type="ARBA" id="ARBA00011245"/>
    </source>
</evidence>
<reference evidence="6 7" key="1">
    <citation type="journal article" date="2015" name="Stand. Genomic Sci.">
        <title>Genomic Encyclopedia of Bacterial and Archaeal Type Strains, Phase III: the genomes of soil and plant-associated and newly described type strains.</title>
        <authorList>
            <person name="Whitman W.B."/>
            <person name="Woyke T."/>
            <person name="Klenk H.P."/>
            <person name="Zhou Y."/>
            <person name="Lilburn T.G."/>
            <person name="Beck B.J."/>
            <person name="De Vos P."/>
            <person name="Vandamme P."/>
            <person name="Eisen J.A."/>
            <person name="Garrity G."/>
            <person name="Hugenholtz P."/>
            <person name="Kyrpides N.C."/>
        </authorList>
    </citation>
    <scope>NUCLEOTIDE SEQUENCE [LARGE SCALE GENOMIC DNA]</scope>
    <source>
        <strain evidence="6 7">CGMCC 1.10821</strain>
    </source>
</reference>
<comment type="caution">
    <text evidence="6">The sequence shown here is derived from an EMBL/GenBank/DDBJ whole genome shotgun (WGS) entry which is preliminary data.</text>
</comment>
<dbReference type="GO" id="GO:0015031">
    <property type="term" value="P:protein transport"/>
    <property type="evidence" value="ECO:0007669"/>
    <property type="project" value="UniProtKB-KW"/>
</dbReference>
<keyword evidence="3 5" id="KW-0732">Signal</keyword>
<keyword evidence="7" id="KW-1185">Reference proteome</keyword>
<gene>
    <name evidence="6" type="ORF">IP90_01106</name>
</gene>
<sequence>MLVDKRWTRMALAGMALSLGLPLAAQTPGTGTAPAEAAVTQAAPLAIDPAALAALDKMGAALRAMQQFTVTSDTSREIVLETGQKVQLDGEVTYKVKQPNQFFADVKSDRRQRQFFYDGKDLTIYSPRLKYYTTLDGVDSSLREMVLRASENYGIELPLTDLFLWGTEYAPNDAIRGAIHVGPGTIDGERIDQYAFRQEGVDWQVWISQASSLPRKLVITTLDDPARPQYVARLDWDSRSAVPASTFAFTPPQGAAKIEFVPVEVAVVEEN</sequence>
<keyword evidence="2" id="KW-0813">Transport</keyword>
<evidence type="ECO:0000313" key="6">
    <source>
        <dbReference type="EMBL" id="TWI04964.1"/>
    </source>
</evidence>
<dbReference type="InterPro" id="IPR019207">
    <property type="entry name" value="DUF2092"/>
</dbReference>
<keyword evidence="4" id="KW-0653">Protein transport</keyword>
<evidence type="ECO:0000256" key="4">
    <source>
        <dbReference type="ARBA" id="ARBA00022927"/>
    </source>
</evidence>
<dbReference type="SUPFAM" id="SSF89392">
    <property type="entry name" value="Prokaryotic lipoproteins and lipoprotein localization factors"/>
    <property type="match status" value="1"/>
</dbReference>
<proteinExistence type="predicted"/>
<evidence type="ECO:0000256" key="2">
    <source>
        <dbReference type="ARBA" id="ARBA00022448"/>
    </source>
</evidence>